<dbReference type="SUPFAM" id="SSF52091">
    <property type="entry name" value="SpoIIaa-like"/>
    <property type="match status" value="1"/>
</dbReference>
<reference evidence="2 3" key="1">
    <citation type="submission" date="2020-08" db="EMBL/GenBank/DDBJ databases">
        <title>Genomic Encyclopedia of Type Strains, Phase III (KMG-III): the genomes of soil and plant-associated and newly described type strains.</title>
        <authorList>
            <person name="Whitman W."/>
        </authorList>
    </citation>
    <scope>NUCLEOTIDE SEQUENCE [LARGE SCALE GENOMIC DNA]</scope>
    <source>
        <strain evidence="2 3">CECT 4462</strain>
    </source>
</reference>
<dbReference type="CDD" id="cd07043">
    <property type="entry name" value="STAS_anti-anti-sigma_factors"/>
    <property type="match status" value="1"/>
</dbReference>
<dbReference type="InterPro" id="IPR036513">
    <property type="entry name" value="STAS_dom_sf"/>
</dbReference>
<proteinExistence type="predicted"/>
<protein>
    <submittedName>
        <fullName evidence="2">Phospholipid transport system transporter-binding protein</fullName>
    </submittedName>
</protein>
<evidence type="ECO:0000313" key="2">
    <source>
        <dbReference type="EMBL" id="MBB3104681.1"/>
    </source>
</evidence>
<sequence>MSDGGVSLGEAGELRLSGILDYRTGPELLRSGKVLIGQSKAERLVVDCSAVDKSSSVGVSLLLAYMRLAKKQGRELDIVNLPQDMAHIAEVSGLQDILSLES</sequence>
<dbReference type="EMBL" id="JACHXI010000018">
    <property type="protein sequence ID" value="MBB3104681.1"/>
    <property type="molecule type" value="Genomic_DNA"/>
</dbReference>
<comment type="caution">
    <text evidence="2">The sequence shown here is derived from an EMBL/GenBank/DDBJ whole genome shotgun (WGS) entry which is preliminary data.</text>
</comment>
<keyword evidence="3" id="KW-1185">Reference proteome</keyword>
<accession>A0A839T580</accession>
<dbReference type="InterPro" id="IPR058548">
    <property type="entry name" value="MlaB-like_STAS"/>
</dbReference>
<dbReference type="Gene3D" id="3.30.750.24">
    <property type="entry name" value="STAS domain"/>
    <property type="match status" value="1"/>
</dbReference>
<name>A0A839T580_AZOMA</name>
<dbReference type="Pfam" id="PF13466">
    <property type="entry name" value="STAS_2"/>
    <property type="match status" value="1"/>
</dbReference>
<feature type="domain" description="STAS" evidence="1">
    <location>
        <begin position="14"/>
        <end position="102"/>
    </location>
</feature>
<dbReference type="AlphaFoldDB" id="A0A839T580"/>
<dbReference type="PROSITE" id="PS50801">
    <property type="entry name" value="STAS"/>
    <property type="match status" value="1"/>
</dbReference>
<dbReference type="RefSeq" id="WP_183167524.1">
    <property type="nucleotide sequence ID" value="NZ_JACHXI010000018.1"/>
</dbReference>
<dbReference type="InterPro" id="IPR002645">
    <property type="entry name" value="STAS_dom"/>
</dbReference>
<evidence type="ECO:0000313" key="3">
    <source>
        <dbReference type="Proteomes" id="UP000549250"/>
    </source>
</evidence>
<gene>
    <name evidence="2" type="ORF">FHR87_003106</name>
</gene>
<organism evidence="2 3">
    <name type="scientific">Azomonas macrocytogenes</name>
    <name type="common">Azotobacter macrocytogenes</name>
    <dbReference type="NCBI Taxonomy" id="69962"/>
    <lineage>
        <taxon>Bacteria</taxon>
        <taxon>Pseudomonadati</taxon>
        <taxon>Pseudomonadota</taxon>
        <taxon>Gammaproteobacteria</taxon>
        <taxon>Pseudomonadales</taxon>
        <taxon>Pseudomonadaceae</taxon>
        <taxon>Azomonas</taxon>
    </lineage>
</organism>
<evidence type="ECO:0000259" key="1">
    <source>
        <dbReference type="PROSITE" id="PS50801"/>
    </source>
</evidence>
<dbReference type="Proteomes" id="UP000549250">
    <property type="component" value="Unassembled WGS sequence"/>
</dbReference>